<dbReference type="OrthoDB" id="332275at2759"/>
<evidence type="ECO:0000256" key="4">
    <source>
        <dbReference type="ARBA" id="ARBA00047303"/>
    </source>
</evidence>
<dbReference type="RefSeq" id="XP_067923805.1">
    <property type="nucleotide sequence ID" value="XM_068064220.1"/>
</dbReference>
<dbReference type="GO" id="GO:0006264">
    <property type="term" value="P:mitochondrial DNA replication"/>
    <property type="evidence" value="ECO:0007669"/>
    <property type="project" value="TreeGrafter"/>
</dbReference>
<evidence type="ECO:0000256" key="3">
    <source>
        <dbReference type="ARBA" id="ARBA00044768"/>
    </source>
</evidence>
<dbReference type="Pfam" id="PF03121">
    <property type="entry name" value="Herpes_UL52"/>
    <property type="match status" value="1"/>
</dbReference>
<dbReference type="GO" id="GO:0005634">
    <property type="term" value="C:nucleus"/>
    <property type="evidence" value="ECO:0007669"/>
    <property type="project" value="TreeGrafter"/>
</dbReference>
<dbReference type="EMBL" id="MIGC01001809">
    <property type="protein sequence ID" value="PHJ22128.1"/>
    <property type="molecule type" value="Genomic_DNA"/>
</dbReference>
<dbReference type="PANTHER" id="PTHR31399:SF0">
    <property type="entry name" value="DNA-DIRECTED PRIMASE_POLYMERASE PROTEIN"/>
    <property type="match status" value="1"/>
</dbReference>
<dbReference type="GO" id="GO:0003887">
    <property type="term" value="F:DNA-directed DNA polymerase activity"/>
    <property type="evidence" value="ECO:0007669"/>
    <property type="project" value="UniProtKB-EC"/>
</dbReference>
<organism evidence="6 7">
    <name type="scientific">Cystoisospora suis</name>
    <dbReference type="NCBI Taxonomy" id="483139"/>
    <lineage>
        <taxon>Eukaryota</taxon>
        <taxon>Sar</taxon>
        <taxon>Alveolata</taxon>
        <taxon>Apicomplexa</taxon>
        <taxon>Conoidasida</taxon>
        <taxon>Coccidia</taxon>
        <taxon>Eucoccidiorida</taxon>
        <taxon>Eimeriorina</taxon>
        <taxon>Sarcocystidae</taxon>
        <taxon>Cystoisospora</taxon>
    </lineage>
</organism>
<proteinExistence type="predicted"/>
<dbReference type="AlphaFoldDB" id="A0A2C6L228"/>
<dbReference type="InterPro" id="IPR044917">
    <property type="entry name" value="PRIMPOL"/>
</dbReference>
<feature type="region of interest" description="Disordered" evidence="5">
    <location>
        <begin position="238"/>
        <end position="258"/>
    </location>
</feature>
<feature type="compositionally biased region" description="Basic and acidic residues" evidence="5">
    <location>
        <begin position="291"/>
        <end position="305"/>
    </location>
</feature>
<feature type="non-terminal residue" evidence="6">
    <location>
        <position position="1"/>
    </location>
</feature>
<comment type="caution">
    <text evidence="6">The sequence shown here is derived from an EMBL/GenBank/DDBJ whole genome shotgun (WGS) entry which is preliminary data.</text>
</comment>
<evidence type="ECO:0000256" key="5">
    <source>
        <dbReference type="SAM" id="MobiDB-lite"/>
    </source>
</evidence>
<feature type="compositionally biased region" description="Basic and acidic residues" evidence="5">
    <location>
        <begin position="125"/>
        <end position="134"/>
    </location>
</feature>
<feature type="region of interest" description="Disordered" evidence="5">
    <location>
        <begin position="50"/>
        <end position="84"/>
    </location>
</feature>
<feature type="region of interest" description="Disordered" evidence="5">
    <location>
        <begin position="291"/>
        <end position="341"/>
    </location>
</feature>
<evidence type="ECO:0000313" key="6">
    <source>
        <dbReference type="EMBL" id="PHJ22128.1"/>
    </source>
</evidence>
<feature type="compositionally biased region" description="Low complexity" evidence="5">
    <location>
        <begin position="306"/>
        <end position="317"/>
    </location>
</feature>
<sequence>VSSSCLYPLGEDPRLRVLRSLVSLVPPCIPFFSHPPFECTYTSANARTASAEEENSSSSSRLSVNERGSQDKENLSRDTTTQSRGVSLTLEQHLSFLLSTSPSTTKIPCDFFSYILEDITEDKKNVSRQHEHPHLSSSSSSVSLGDESPSSSSSFRSLSENSVSVNFFPSLLRESKSFLGSERNEEISKAKTQERPAYLCQLVRYAVRYWDERYQVYIHRKKKTFDTCHQPTKFLSHGRLHSDPTMPTSSFSSSSSSFSVTSHHLYSKERRISSNNANACEGDLFKEPKISDDRGSCSSENRRELSNSSKASTSSTEENLKEKDSTDISIDEREKKEERKPGWELSMDELVRLLKAKKEEDSFLTGEGPKGEMEFTRKVASILFFRDSSTAVVTLQGNRFCERIGRPHKSNAVKLVINVKEGLFYQKCFDIDCSGFRSTPVYFPSYLQNLAESVEELLQAQEVSTEDNADEGKKKEEDLSGGEKEKSVSLSVRQHILSKTQEEIVSGKQEEMTDELQDILNASLE</sequence>
<protein>
    <recommendedName>
        <fullName evidence="1">DNA-directed primase/polymerase protein</fullName>
        <ecNumber evidence="3">2.7.7.102</ecNumber>
    </recommendedName>
</protein>
<dbReference type="GeneID" id="94427431"/>
<dbReference type="EC" id="2.7.7.102" evidence="3"/>
<dbReference type="GO" id="GO:0042276">
    <property type="term" value="P:error-prone translesion synthesis"/>
    <property type="evidence" value="ECO:0007669"/>
    <property type="project" value="InterPro"/>
</dbReference>
<evidence type="ECO:0000256" key="1">
    <source>
        <dbReference type="ARBA" id="ARBA00026139"/>
    </source>
</evidence>
<feature type="compositionally biased region" description="Low complexity" evidence="5">
    <location>
        <begin position="249"/>
        <end position="258"/>
    </location>
</feature>
<dbReference type="GO" id="GO:0003682">
    <property type="term" value="F:chromatin binding"/>
    <property type="evidence" value="ECO:0007669"/>
    <property type="project" value="TreeGrafter"/>
</dbReference>
<feature type="compositionally biased region" description="Low complexity" evidence="5">
    <location>
        <begin position="56"/>
        <end position="67"/>
    </location>
</feature>
<feature type="region of interest" description="Disordered" evidence="5">
    <location>
        <begin position="461"/>
        <end position="525"/>
    </location>
</feature>
<evidence type="ECO:0000313" key="7">
    <source>
        <dbReference type="Proteomes" id="UP000221165"/>
    </source>
</evidence>
<evidence type="ECO:0000256" key="2">
    <source>
        <dbReference type="ARBA" id="ARBA00044677"/>
    </source>
</evidence>
<feature type="compositionally biased region" description="Basic and acidic residues" evidence="5">
    <location>
        <begin position="470"/>
        <end position="487"/>
    </location>
</feature>
<dbReference type="GO" id="GO:0031297">
    <property type="term" value="P:replication fork processing"/>
    <property type="evidence" value="ECO:0007669"/>
    <property type="project" value="TreeGrafter"/>
</dbReference>
<dbReference type="Proteomes" id="UP000221165">
    <property type="component" value="Unassembled WGS sequence"/>
</dbReference>
<keyword evidence="7" id="KW-1185">Reference proteome</keyword>
<dbReference type="VEuPathDB" id="ToxoDB:CSUI_004025"/>
<feature type="region of interest" description="Disordered" evidence="5">
    <location>
        <begin position="125"/>
        <end position="157"/>
    </location>
</feature>
<accession>A0A2C6L228</accession>
<name>A0A2C6L228_9APIC</name>
<feature type="compositionally biased region" description="Low complexity" evidence="5">
    <location>
        <begin position="135"/>
        <end position="157"/>
    </location>
</feature>
<dbReference type="GO" id="GO:0009411">
    <property type="term" value="P:response to UV"/>
    <property type="evidence" value="ECO:0007669"/>
    <property type="project" value="TreeGrafter"/>
</dbReference>
<gene>
    <name evidence="6" type="ORF">CSUI_004025</name>
</gene>
<dbReference type="PANTHER" id="PTHR31399">
    <property type="entry name" value="DNA-DIRECTED PRIMASE / POLYMERASE PROTEIN"/>
    <property type="match status" value="1"/>
</dbReference>
<reference evidence="6 7" key="1">
    <citation type="journal article" date="2017" name="Int. J. Parasitol.">
        <title>The genome of the protozoan parasite Cystoisospora suis and a reverse vaccinology approach to identify vaccine candidates.</title>
        <authorList>
            <person name="Palmieri N."/>
            <person name="Shrestha A."/>
            <person name="Ruttkowski B."/>
            <person name="Beck T."/>
            <person name="Vogl C."/>
            <person name="Tomley F."/>
            <person name="Blake D.P."/>
            <person name="Joachim A."/>
        </authorList>
    </citation>
    <scope>NUCLEOTIDE SEQUENCE [LARGE SCALE GENOMIC DNA]</scope>
    <source>
        <strain evidence="6 7">Wien I</strain>
    </source>
</reference>
<feature type="compositionally biased region" description="Basic and acidic residues" evidence="5">
    <location>
        <begin position="318"/>
        <end position="341"/>
    </location>
</feature>
<dbReference type="GO" id="GO:0005759">
    <property type="term" value="C:mitochondrial matrix"/>
    <property type="evidence" value="ECO:0007669"/>
    <property type="project" value="TreeGrafter"/>
</dbReference>
<comment type="catalytic activity">
    <reaction evidence="2">
        <text>ssDNA + n NTP = ssDNA/pppN(pN)n-1 hybrid + (n-1) diphosphate.</text>
        <dbReference type="EC" id="2.7.7.102"/>
    </reaction>
</comment>
<comment type="catalytic activity">
    <reaction evidence="4">
        <text>DNA(n) + a 2'-deoxyribonucleoside 5'-triphosphate = DNA(n+1) + diphosphate</text>
        <dbReference type="Rhea" id="RHEA:22508"/>
        <dbReference type="Rhea" id="RHEA-COMP:17339"/>
        <dbReference type="Rhea" id="RHEA-COMP:17340"/>
        <dbReference type="ChEBI" id="CHEBI:33019"/>
        <dbReference type="ChEBI" id="CHEBI:61560"/>
        <dbReference type="ChEBI" id="CHEBI:173112"/>
        <dbReference type="EC" id="2.7.7.7"/>
    </reaction>
    <physiologicalReaction direction="left-to-right" evidence="4">
        <dbReference type="Rhea" id="RHEA:22509"/>
    </physiologicalReaction>
</comment>